<keyword evidence="2" id="KW-1185">Reference proteome</keyword>
<gene>
    <name evidence="1" type="ORF">DPMN_011775</name>
</gene>
<dbReference type="EMBL" id="JAIWYP010000001">
    <property type="protein sequence ID" value="KAH3887756.1"/>
    <property type="molecule type" value="Genomic_DNA"/>
</dbReference>
<dbReference type="AlphaFoldDB" id="A0A9D4N4N6"/>
<evidence type="ECO:0000313" key="2">
    <source>
        <dbReference type="Proteomes" id="UP000828390"/>
    </source>
</evidence>
<reference evidence="1" key="1">
    <citation type="journal article" date="2019" name="bioRxiv">
        <title>The Genome of the Zebra Mussel, Dreissena polymorpha: A Resource for Invasive Species Research.</title>
        <authorList>
            <person name="McCartney M.A."/>
            <person name="Auch B."/>
            <person name="Kono T."/>
            <person name="Mallez S."/>
            <person name="Zhang Y."/>
            <person name="Obille A."/>
            <person name="Becker A."/>
            <person name="Abrahante J.E."/>
            <person name="Garbe J."/>
            <person name="Badalamenti J.P."/>
            <person name="Herman A."/>
            <person name="Mangelson H."/>
            <person name="Liachko I."/>
            <person name="Sullivan S."/>
            <person name="Sone E.D."/>
            <person name="Koren S."/>
            <person name="Silverstein K.A.T."/>
            <person name="Beckman K.B."/>
            <person name="Gohl D.M."/>
        </authorList>
    </citation>
    <scope>NUCLEOTIDE SEQUENCE</scope>
    <source>
        <strain evidence="1">Duluth1</strain>
        <tissue evidence="1">Whole animal</tissue>
    </source>
</reference>
<sequence length="53" mass="5784">MDMVSPKPSGGQGFVPHSGSVLQISPIDTKNLFYPGKELKSLPISLRLLMQSR</sequence>
<reference evidence="1" key="2">
    <citation type="submission" date="2020-11" db="EMBL/GenBank/DDBJ databases">
        <authorList>
            <person name="McCartney M.A."/>
            <person name="Auch B."/>
            <person name="Kono T."/>
            <person name="Mallez S."/>
            <person name="Becker A."/>
            <person name="Gohl D.M."/>
            <person name="Silverstein K.A.T."/>
            <person name="Koren S."/>
            <person name="Bechman K.B."/>
            <person name="Herman A."/>
            <person name="Abrahante J.E."/>
            <person name="Garbe J."/>
        </authorList>
    </citation>
    <scope>NUCLEOTIDE SEQUENCE</scope>
    <source>
        <strain evidence="1">Duluth1</strain>
        <tissue evidence="1">Whole animal</tissue>
    </source>
</reference>
<evidence type="ECO:0000313" key="1">
    <source>
        <dbReference type="EMBL" id="KAH3887756.1"/>
    </source>
</evidence>
<accession>A0A9D4N4N6</accession>
<comment type="caution">
    <text evidence="1">The sequence shown here is derived from an EMBL/GenBank/DDBJ whole genome shotgun (WGS) entry which is preliminary data.</text>
</comment>
<protein>
    <submittedName>
        <fullName evidence="1">Uncharacterized protein</fullName>
    </submittedName>
</protein>
<proteinExistence type="predicted"/>
<name>A0A9D4N4N6_DREPO</name>
<organism evidence="1 2">
    <name type="scientific">Dreissena polymorpha</name>
    <name type="common">Zebra mussel</name>
    <name type="synonym">Mytilus polymorpha</name>
    <dbReference type="NCBI Taxonomy" id="45954"/>
    <lineage>
        <taxon>Eukaryota</taxon>
        <taxon>Metazoa</taxon>
        <taxon>Spiralia</taxon>
        <taxon>Lophotrochozoa</taxon>
        <taxon>Mollusca</taxon>
        <taxon>Bivalvia</taxon>
        <taxon>Autobranchia</taxon>
        <taxon>Heteroconchia</taxon>
        <taxon>Euheterodonta</taxon>
        <taxon>Imparidentia</taxon>
        <taxon>Neoheterodontei</taxon>
        <taxon>Myida</taxon>
        <taxon>Dreissenoidea</taxon>
        <taxon>Dreissenidae</taxon>
        <taxon>Dreissena</taxon>
    </lineage>
</organism>
<dbReference type="Proteomes" id="UP000828390">
    <property type="component" value="Unassembled WGS sequence"/>
</dbReference>